<evidence type="ECO:0000256" key="1">
    <source>
        <dbReference type="SAM" id="MobiDB-lite"/>
    </source>
</evidence>
<dbReference type="PANTHER" id="PTHR47481">
    <property type="match status" value="1"/>
</dbReference>
<organism evidence="2 3">
    <name type="scientific">Aegilops tauschii subsp. strangulata</name>
    <name type="common">Goatgrass</name>
    <dbReference type="NCBI Taxonomy" id="200361"/>
    <lineage>
        <taxon>Eukaryota</taxon>
        <taxon>Viridiplantae</taxon>
        <taxon>Streptophyta</taxon>
        <taxon>Embryophyta</taxon>
        <taxon>Tracheophyta</taxon>
        <taxon>Spermatophyta</taxon>
        <taxon>Magnoliopsida</taxon>
        <taxon>Liliopsida</taxon>
        <taxon>Poales</taxon>
        <taxon>Poaceae</taxon>
        <taxon>BOP clade</taxon>
        <taxon>Pooideae</taxon>
        <taxon>Triticodae</taxon>
        <taxon>Triticeae</taxon>
        <taxon>Triticinae</taxon>
        <taxon>Aegilops</taxon>
    </lineage>
</organism>
<dbReference type="OrthoDB" id="690728at2759"/>
<dbReference type="PANTHER" id="PTHR47481:SF31">
    <property type="entry name" value="OS01G0873500 PROTEIN"/>
    <property type="match status" value="1"/>
</dbReference>
<dbReference type="Gramene" id="AET4Gv20673200.2">
    <property type="protein sequence ID" value="AET4Gv20673200.2"/>
    <property type="gene ID" value="AET4Gv20673200"/>
</dbReference>
<sequence length="377" mass="42241">MSNISPSFSAPTLLATSSSLRHFFPLAGSQSTKHAIPSTRPKPPMNRINITHFINFKLDPAANNYAQWTQKFYAILTKYDCAHHVDHESDPRLQDAKWRNDDLTIVLWFYATICDELYQVVREPENTAYTVWDKLYTFFRDNQPGWAVHIREELSATEQGDMTLAAYCNRIKALADALADAGEPVSDEMLTLQMIRGLNNRFHVLATTLPMHRPFPTFIQVRSLLLFEEINLNARDRAKGSSTITIGTNTGSSSTLGGSNNGNQGDRNAFSNTRPGHSAQPQQRPWMGYFAPWGAPFPFPRQPPHTQWAPRSVGGVLNPRPSAPTQGYSLLYSMASIFMPSPPSRHRFSVIDAAPGNTSSTPPPTMTSTWTMPRNRM</sequence>
<dbReference type="Pfam" id="PF14223">
    <property type="entry name" value="Retrotran_gag_2"/>
    <property type="match status" value="1"/>
</dbReference>
<dbReference type="KEGG" id="ats:109773092"/>
<dbReference type="EnsemblPlants" id="AET4Gv20673200.2">
    <property type="protein sequence ID" value="AET4Gv20673200.2"/>
    <property type="gene ID" value="AET4Gv20673200"/>
</dbReference>
<feature type="compositionally biased region" description="Polar residues" evidence="1">
    <location>
        <begin position="264"/>
        <end position="283"/>
    </location>
</feature>
<protein>
    <submittedName>
        <fullName evidence="2">Uncharacterized protein</fullName>
    </submittedName>
</protein>
<dbReference type="EnsemblPlants" id="AET4Gv20673200.1">
    <property type="protein sequence ID" value="AET4Gv20673200.1"/>
    <property type="gene ID" value="AET4Gv20673200"/>
</dbReference>
<evidence type="ECO:0000313" key="3">
    <source>
        <dbReference type="Proteomes" id="UP000015105"/>
    </source>
</evidence>
<dbReference type="AlphaFoldDB" id="A0A453ITB1"/>
<accession>A0A453ITB1</accession>
<reference evidence="3" key="2">
    <citation type="journal article" date="2017" name="Nat. Plants">
        <title>The Aegilops tauschii genome reveals multiple impacts of transposons.</title>
        <authorList>
            <person name="Zhao G."/>
            <person name="Zou C."/>
            <person name="Li K."/>
            <person name="Wang K."/>
            <person name="Li T."/>
            <person name="Gao L."/>
            <person name="Zhang X."/>
            <person name="Wang H."/>
            <person name="Yang Z."/>
            <person name="Liu X."/>
            <person name="Jiang W."/>
            <person name="Mao L."/>
            <person name="Kong X."/>
            <person name="Jiao Y."/>
            <person name="Jia J."/>
        </authorList>
    </citation>
    <scope>NUCLEOTIDE SEQUENCE [LARGE SCALE GENOMIC DNA]</scope>
    <source>
        <strain evidence="3">cv. AL8/78</strain>
    </source>
</reference>
<dbReference type="RefSeq" id="XP_020187377.1">
    <property type="nucleotide sequence ID" value="XM_020331788.4"/>
</dbReference>
<evidence type="ECO:0000313" key="2">
    <source>
        <dbReference type="EnsemblPlants" id="AET4Gv20673200.2"/>
    </source>
</evidence>
<dbReference type="Gramene" id="AET4Gv20673200.1">
    <property type="protein sequence ID" value="AET4Gv20673200.1"/>
    <property type="gene ID" value="AET4Gv20673200"/>
</dbReference>
<reference evidence="2" key="3">
    <citation type="journal article" date="2017" name="Nature">
        <title>Genome sequence of the progenitor of the wheat D genome Aegilops tauschii.</title>
        <authorList>
            <person name="Luo M.C."/>
            <person name="Gu Y.Q."/>
            <person name="Puiu D."/>
            <person name="Wang H."/>
            <person name="Twardziok S.O."/>
            <person name="Deal K.R."/>
            <person name="Huo N."/>
            <person name="Zhu T."/>
            <person name="Wang L."/>
            <person name="Wang Y."/>
            <person name="McGuire P.E."/>
            <person name="Liu S."/>
            <person name="Long H."/>
            <person name="Ramasamy R.K."/>
            <person name="Rodriguez J.C."/>
            <person name="Van S.L."/>
            <person name="Yuan L."/>
            <person name="Wang Z."/>
            <person name="Xia Z."/>
            <person name="Xiao L."/>
            <person name="Anderson O.D."/>
            <person name="Ouyang S."/>
            <person name="Liang Y."/>
            <person name="Zimin A.V."/>
            <person name="Pertea G."/>
            <person name="Qi P."/>
            <person name="Bennetzen J.L."/>
            <person name="Dai X."/>
            <person name="Dawson M.W."/>
            <person name="Muller H.G."/>
            <person name="Kugler K."/>
            <person name="Rivarola-Duarte L."/>
            <person name="Spannagl M."/>
            <person name="Mayer K.F.X."/>
            <person name="Lu F.H."/>
            <person name="Bevan M.W."/>
            <person name="Leroy P."/>
            <person name="Li P."/>
            <person name="You F.M."/>
            <person name="Sun Q."/>
            <person name="Liu Z."/>
            <person name="Lyons E."/>
            <person name="Wicker T."/>
            <person name="Salzberg S.L."/>
            <person name="Devos K.M."/>
            <person name="Dvorak J."/>
        </authorList>
    </citation>
    <scope>NUCLEOTIDE SEQUENCE [LARGE SCALE GENOMIC DNA]</scope>
    <source>
        <strain evidence="2">cv. AL8/78</strain>
    </source>
</reference>
<reference evidence="2" key="4">
    <citation type="submission" date="2019-03" db="UniProtKB">
        <authorList>
            <consortium name="EnsemblPlants"/>
        </authorList>
    </citation>
    <scope>IDENTIFICATION</scope>
</reference>
<dbReference type="OMA" id="WAVHIRE"/>
<reference evidence="2" key="5">
    <citation type="journal article" date="2021" name="G3 (Bethesda)">
        <title>Aegilops tauschii genome assembly Aet v5.0 features greater sequence contiguity and improved annotation.</title>
        <authorList>
            <person name="Wang L."/>
            <person name="Zhu T."/>
            <person name="Rodriguez J.C."/>
            <person name="Deal K.R."/>
            <person name="Dubcovsky J."/>
            <person name="McGuire P.E."/>
            <person name="Lux T."/>
            <person name="Spannagl M."/>
            <person name="Mayer K.F.X."/>
            <person name="Baldrich P."/>
            <person name="Meyers B.C."/>
            <person name="Huo N."/>
            <person name="Gu Y.Q."/>
            <person name="Zhou H."/>
            <person name="Devos K.M."/>
            <person name="Bennetzen J.L."/>
            <person name="Unver T."/>
            <person name="Budak H."/>
            <person name="Gulick P.J."/>
            <person name="Galiba G."/>
            <person name="Kalapos B."/>
            <person name="Nelson D.R."/>
            <person name="Li P."/>
            <person name="You F.M."/>
            <person name="Luo M.C."/>
            <person name="Dvorak J."/>
        </authorList>
    </citation>
    <scope>NUCLEOTIDE SEQUENCE [LARGE SCALE GENOMIC DNA]</scope>
    <source>
        <strain evidence="2">cv. AL8/78</strain>
    </source>
</reference>
<dbReference type="EnsemblPlants" id="AET4Gv20673200.3">
    <property type="protein sequence ID" value="AET4Gv20673200.3"/>
    <property type="gene ID" value="AET4Gv20673200"/>
</dbReference>
<keyword evidence="3" id="KW-1185">Reference proteome</keyword>
<feature type="region of interest" description="Disordered" evidence="1">
    <location>
        <begin position="242"/>
        <end position="284"/>
    </location>
</feature>
<dbReference type="GeneID" id="109773092"/>
<feature type="compositionally biased region" description="Low complexity" evidence="1">
    <location>
        <begin position="366"/>
        <end position="377"/>
    </location>
</feature>
<dbReference type="STRING" id="200361.A0A453ITB1"/>
<feature type="region of interest" description="Disordered" evidence="1">
    <location>
        <begin position="353"/>
        <end position="377"/>
    </location>
</feature>
<dbReference type="Gramene" id="AET4Gv20673200.4">
    <property type="protein sequence ID" value="AET4Gv20673200.4"/>
    <property type="gene ID" value="AET4Gv20673200"/>
</dbReference>
<proteinExistence type="predicted"/>
<dbReference type="Proteomes" id="UP000015105">
    <property type="component" value="Chromosome 4D"/>
</dbReference>
<name>A0A453ITB1_AEGTS</name>
<feature type="compositionally biased region" description="Low complexity" evidence="1">
    <location>
        <begin position="242"/>
        <end position="263"/>
    </location>
</feature>
<dbReference type="Gramene" id="AET4Gv20673200.3">
    <property type="protein sequence ID" value="AET4Gv20673200.3"/>
    <property type="gene ID" value="AET4Gv20673200"/>
</dbReference>
<dbReference type="EnsemblPlants" id="AET4Gv20673200.4">
    <property type="protein sequence ID" value="AET4Gv20673200.4"/>
    <property type="gene ID" value="AET4Gv20673200"/>
</dbReference>
<reference evidence="3" key="1">
    <citation type="journal article" date="2014" name="Science">
        <title>Ancient hybridizations among the ancestral genomes of bread wheat.</title>
        <authorList>
            <consortium name="International Wheat Genome Sequencing Consortium,"/>
            <person name="Marcussen T."/>
            <person name="Sandve S.R."/>
            <person name="Heier L."/>
            <person name="Spannagl M."/>
            <person name="Pfeifer M."/>
            <person name="Jakobsen K.S."/>
            <person name="Wulff B.B."/>
            <person name="Steuernagel B."/>
            <person name="Mayer K.F."/>
            <person name="Olsen O.A."/>
        </authorList>
    </citation>
    <scope>NUCLEOTIDE SEQUENCE [LARGE SCALE GENOMIC DNA]</scope>
    <source>
        <strain evidence="3">cv. AL8/78</strain>
    </source>
</reference>